<evidence type="ECO:0000313" key="4">
    <source>
        <dbReference type="Proteomes" id="UP001186944"/>
    </source>
</evidence>
<dbReference type="AlphaFoldDB" id="A0AA89BSQ2"/>
<comment type="caution">
    <text evidence="3">The sequence shown here is derived from an EMBL/GenBank/DDBJ whole genome shotgun (WGS) entry which is preliminary data.</text>
</comment>
<keyword evidence="2" id="KW-0732">Signal</keyword>
<name>A0AA89BSQ2_PINIB</name>
<dbReference type="EMBL" id="VSWD01000012">
    <property type="protein sequence ID" value="KAK3086011.1"/>
    <property type="molecule type" value="Genomic_DNA"/>
</dbReference>
<feature type="signal peptide" evidence="2">
    <location>
        <begin position="1"/>
        <end position="21"/>
    </location>
</feature>
<sequence>MMLRICVFVVMVYGIIDFTNSHPHDDENKCPGCEYEGDCVDRNKKWDDKEDCTKYHCKVIRRKDKDSGKLTFHVGLKRTSYGCPYNGTCEDFGKKWKEEDKCRQFRCLKKRHPHELRGLASISHNLKSKIFGCRYGGECKENKDQWNVTELCEEYTCIARRRKFKDGTTGFFSKLKINKYGCSFQGVCRSENEEWMDGCNRRKCLISARSSITDIIKSGCKDNNGTCHEENATWTENCITVQCQVVKVDKNTYQMTNKNIGFGCPYKGKCLKLEEEVVEDCITKKCSYNEKNKTRVVTPVDFECMDADGKCRKLDETGYPMMIKGKRYENCNCTLTTKPDGSYSIGKKCSGSASGSGTSGRTSGGKADGTAGGTAGGTADETTGGATM</sequence>
<keyword evidence="4" id="KW-1185">Reference proteome</keyword>
<protein>
    <submittedName>
        <fullName evidence="3">Uncharacterized protein</fullName>
    </submittedName>
</protein>
<feature type="compositionally biased region" description="Low complexity" evidence="1">
    <location>
        <begin position="349"/>
        <end position="361"/>
    </location>
</feature>
<feature type="region of interest" description="Disordered" evidence="1">
    <location>
        <begin position="349"/>
        <end position="388"/>
    </location>
</feature>
<feature type="compositionally biased region" description="Low complexity" evidence="1">
    <location>
        <begin position="377"/>
        <end position="388"/>
    </location>
</feature>
<evidence type="ECO:0000313" key="3">
    <source>
        <dbReference type="EMBL" id="KAK3086011.1"/>
    </source>
</evidence>
<evidence type="ECO:0000256" key="2">
    <source>
        <dbReference type="SAM" id="SignalP"/>
    </source>
</evidence>
<dbReference type="Proteomes" id="UP001186944">
    <property type="component" value="Unassembled WGS sequence"/>
</dbReference>
<reference evidence="3" key="1">
    <citation type="submission" date="2019-08" db="EMBL/GenBank/DDBJ databases">
        <title>The improved chromosome-level genome for the pearl oyster Pinctada fucata martensii using PacBio sequencing and Hi-C.</title>
        <authorList>
            <person name="Zheng Z."/>
        </authorList>
    </citation>
    <scope>NUCLEOTIDE SEQUENCE</scope>
    <source>
        <strain evidence="3">ZZ-2019</strain>
        <tissue evidence="3">Adductor muscle</tissue>
    </source>
</reference>
<evidence type="ECO:0000256" key="1">
    <source>
        <dbReference type="SAM" id="MobiDB-lite"/>
    </source>
</evidence>
<organism evidence="3 4">
    <name type="scientific">Pinctada imbricata</name>
    <name type="common">Atlantic pearl-oyster</name>
    <name type="synonym">Pinctada martensii</name>
    <dbReference type="NCBI Taxonomy" id="66713"/>
    <lineage>
        <taxon>Eukaryota</taxon>
        <taxon>Metazoa</taxon>
        <taxon>Spiralia</taxon>
        <taxon>Lophotrochozoa</taxon>
        <taxon>Mollusca</taxon>
        <taxon>Bivalvia</taxon>
        <taxon>Autobranchia</taxon>
        <taxon>Pteriomorphia</taxon>
        <taxon>Pterioida</taxon>
        <taxon>Pterioidea</taxon>
        <taxon>Pteriidae</taxon>
        <taxon>Pinctada</taxon>
    </lineage>
</organism>
<feature type="chain" id="PRO_5041711085" evidence="2">
    <location>
        <begin position="22"/>
        <end position="388"/>
    </location>
</feature>
<accession>A0AA89BSQ2</accession>
<feature type="compositionally biased region" description="Gly residues" evidence="1">
    <location>
        <begin position="362"/>
        <end position="376"/>
    </location>
</feature>
<gene>
    <name evidence="3" type="ORF">FSP39_012106</name>
</gene>
<proteinExistence type="predicted"/>